<dbReference type="EMBL" id="VSSQ01002371">
    <property type="protein sequence ID" value="MPM15008.1"/>
    <property type="molecule type" value="Genomic_DNA"/>
</dbReference>
<keyword evidence="1" id="KW-0812">Transmembrane</keyword>
<dbReference type="AlphaFoldDB" id="A0A644XGW2"/>
<reference evidence="2" key="1">
    <citation type="submission" date="2019-08" db="EMBL/GenBank/DDBJ databases">
        <authorList>
            <person name="Kucharzyk K."/>
            <person name="Murdoch R.W."/>
            <person name="Higgins S."/>
            <person name="Loffler F."/>
        </authorList>
    </citation>
    <scope>NUCLEOTIDE SEQUENCE</scope>
</reference>
<sequence length="164" mass="18947">MYVATIESLLKLYKIFIRIIRLNLCILNKKKVIILDWLEHIIFALFVGWWLYVLLDFTLTESIIYFMCIPIGGLLPDIDMPKSKLGKRVKPLSSFINKKVGHRTLTHSLFFITVLFYSSIIAFGINIISVGLMVGCVLHIFFDMMTPSGVPLAYPFSNKRYKLH</sequence>
<evidence type="ECO:0000313" key="2">
    <source>
        <dbReference type="EMBL" id="MPM15008.1"/>
    </source>
</evidence>
<keyword evidence="1" id="KW-1133">Transmembrane helix</keyword>
<name>A0A644XGW2_9ZZZZ</name>
<organism evidence="2">
    <name type="scientific">bioreactor metagenome</name>
    <dbReference type="NCBI Taxonomy" id="1076179"/>
    <lineage>
        <taxon>unclassified sequences</taxon>
        <taxon>metagenomes</taxon>
        <taxon>ecological metagenomes</taxon>
    </lineage>
</organism>
<evidence type="ECO:0000256" key="1">
    <source>
        <dbReference type="SAM" id="Phobius"/>
    </source>
</evidence>
<evidence type="ECO:0008006" key="3">
    <source>
        <dbReference type="Google" id="ProtNLM"/>
    </source>
</evidence>
<dbReference type="Pfam" id="PF04307">
    <property type="entry name" value="YdjM"/>
    <property type="match status" value="1"/>
</dbReference>
<proteinExistence type="predicted"/>
<feature type="transmembrane region" description="Helical" evidence="1">
    <location>
        <begin position="109"/>
        <end position="142"/>
    </location>
</feature>
<feature type="transmembrane region" description="Helical" evidence="1">
    <location>
        <begin position="32"/>
        <end position="51"/>
    </location>
</feature>
<dbReference type="InterPro" id="IPR007404">
    <property type="entry name" value="YdjM-like"/>
</dbReference>
<comment type="caution">
    <text evidence="2">The sequence shown here is derived from an EMBL/GenBank/DDBJ whole genome shotgun (WGS) entry which is preliminary data.</text>
</comment>
<gene>
    <name evidence="2" type="ORF">SDC9_61373</name>
</gene>
<accession>A0A644XGW2</accession>
<protein>
    <recommendedName>
        <fullName evidence="3">Inner membrane protein YdjM</fullName>
    </recommendedName>
</protein>
<dbReference type="PANTHER" id="PTHR35531">
    <property type="entry name" value="INNER MEMBRANE PROTEIN YBCI-RELATED"/>
    <property type="match status" value="1"/>
</dbReference>
<keyword evidence="1" id="KW-0472">Membrane</keyword>
<dbReference type="PANTHER" id="PTHR35531:SF1">
    <property type="entry name" value="INNER MEMBRANE PROTEIN YBCI-RELATED"/>
    <property type="match status" value="1"/>
</dbReference>